<dbReference type="AlphaFoldDB" id="A0A9D1PYF7"/>
<keyword evidence="3" id="KW-0378">Hydrolase</keyword>
<evidence type="ECO:0000259" key="2">
    <source>
        <dbReference type="SMART" id="SM00642"/>
    </source>
</evidence>
<feature type="domain" description="Glycosyl hydrolase family 13 catalytic" evidence="2">
    <location>
        <begin position="261"/>
        <end position="647"/>
    </location>
</feature>
<evidence type="ECO:0000313" key="4">
    <source>
        <dbReference type="Proteomes" id="UP000823990"/>
    </source>
</evidence>
<dbReference type="CDD" id="cd11341">
    <property type="entry name" value="AmyAc_Pullulanase_LD-like"/>
    <property type="match status" value="1"/>
</dbReference>
<evidence type="ECO:0000256" key="1">
    <source>
        <dbReference type="ARBA" id="ARBA00008061"/>
    </source>
</evidence>
<reference evidence="3" key="2">
    <citation type="submission" date="2021-04" db="EMBL/GenBank/DDBJ databases">
        <authorList>
            <person name="Gilroy R."/>
        </authorList>
    </citation>
    <scope>NUCLEOTIDE SEQUENCE</scope>
    <source>
        <strain evidence="3">12435</strain>
    </source>
</reference>
<dbReference type="EC" id="3.2.1.41" evidence="3"/>
<dbReference type="Gene3D" id="2.60.40.10">
    <property type="entry name" value="Immunoglobulins"/>
    <property type="match status" value="1"/>
</dbReference>
<dbReference type="SMART" id="SM00642">
    <property type="entry name" value="Aamy"/>
    <property type="match status" value="1"/>
</dbReference>
<dbReference type="InterPro" id="IPR014756">
    <property type="entry name" value="Ig_E-set"/>
</dbReference>
<gene>
    <name evidence="3" type="primary">pulA</name>
    <name evidence="3" type="ORF">H9892_02025</name>
</gene>
<keyword evidence="3" id="KW-0326">Glycosidase</keyword>
<dbReference type="SUPFAM" id="SSF81296">
    <property type="entry name" value="E set domains"/>
    <property type="match status" value="1"/>
</dbReference>
<dbReference type="InterPro" id="IPR004193">
    <property type="entry name" value="Glyco_hydro_13_N"/>
</dbReference>
<accession>A0A9D1PYF7</accession>
<dbReference type="GO" id="GO:0005975">
    <property type="term" value="P:carbohydrate metabolic process"/>
    <property type="evidence" value="ECO:0007669"/>
    <property type="project" value="InterPro"/>
</dbReference>
<dbReference type="EMBL" id="DXHS01000035">
    <property type="protein sequence ID" value="HIW02097.1"/>
    <property type="molecule type" value="Genomic_DNA"/>
</dbReference>
<evidence type="ECO:0000313" key="3">
    <source>
        <dbReference type="EMBL" id="HIW02097.1"/>
    </source>
</evidence>
<dbReference type="PANTHER" id="PTHR43002">
    <property type="entry name" value="GLYCOGEN DEBRANCHING ENZYME"/>
    <property type="match status" value="1"/>
</dbReference>
<dbReference type="SUPFAM" id="SSF51445">
    <property type="entry name" value="(Trans)glycosidases"/>
    <property type="match status" value="1"/>
</dbReference>
<dbReference type="InterPro" id="IPR006047">
    <property type="entry name" value="GH13_cat_dom"/>
</dbReference>
<dbReference type="NCBIfam" id="TIGR02104">
    <property type="entry name" value="pulA_typeI"/>
    <property type="match status" value="1"/>
</dbReference>
<organism evidence="3 4">
    <name type="scientific">Candidatus Protoclostridium stercorigallinarum</name>
    <dbReference type="NCBI Taxonomy" id="2838741"/>
    <lineage>
        <taxon>Bacteria</taxon>
        <taxon>Bacillati</taxon>
        <taxon>Bacillota</taxon>
        <taxon>Clostridia</taxon>
        <taxon>Candidatus Protoclostridium</taxon>
    </lineage>
</organism>
<dbReference type="InterPro" id="IPR017853">
    <property type="entry name" value="GH"/>
</dbReference>
<dbReference type="Gene3D" id="3.20.20.80">
    <property type="entry name" value="Glycosidases"/>
    <property type="match status" value="1"/>
</dbReference>
<protein>
    <submittedName>
        <fullName evidence="3">Type I pullulanase</fullName>
        <ecNumber evidence="3">3.2.1.41</ecNumber>
    </submittedName>
</protein>
<dbReference type="InterPro" id="IPR011840">
    <property type="entry name" value="PulA_typeI"/>
</dbReference>
<dbReference type="InterPro" id="IPR013783">
    <property type="entry name" value="Ig-like_fold"/>
</dbReference>
<dbReference type="Pfam" id="PF02922">
    <property type="entry name" value="CBM_48"/>
    <property type="match status" value="1"/>
</dbReference>
<dbReference type="GO" id="GO:0051060">
    <property type="term" value="F:pullulanase activity"/>
    <property type="evidence" value="ECO:0007669"/>
    <property type="project" value="UniProtKB-EC"/>
</dbReference>
<dbReference type="Proteomes" id="UP000823990">
    <property type="component" value="Unassembled WGS sequence"/>
</dbReference>
<dbReference type="Gene3D" id="2.60.40.1180">
    <property type="entry name" value="Golgi alpha-mannosidase II"/>
    <property type="match status" value="1"/>
</dbReference>
<sequence>MAEQNFSDRRTRAFIEDYDRIVVFVADAWGVTRDEFRVYSGGVSVPIKDFYSNPHEGHEINLILGRQLDPEQPCFVVRSGISVAAQPKGIYDTAEFASRYTYEGKLGASIESGRTVFRVWAPFAQCVRLNIYGDGETGSNYYGGVMTRGERGVWTATLDADLAGWYYTYTMSYNGRADVETVDPYAVSGGMNARRGMIADLSSPRLTPYGWAEEHEAYKRKHAIKNYTDAVIWETHVRDFSGKTRAINRTRFLALSERGLHNGSGESIGLDYLADLGITHIHLLPVAEFATVDETRLYDDTYNAFNWGYDPKHFNMPMGAYCTNPRNGNSRVRDLREAVCALHASGIGVVFDVVYNHTYNFEAPLALTVPYYYYRFDHRGNPSNGSGCGNETASERPMCRKFIIDSLLHWADTYHADGFRFDLMALHDVETMQEAERALHAKYPSMLIYGEGWVGGSTLLAGEKQCNKWNAGGITASDGAAGAVAVFSDVMRDCVKGSVFNGGDGGYANGRPYENVNAVKFSSMGATSPNFNMNWVAADASRVINYVSAHDNNTLWDKIAMTTGHAPLEEKLRINRLCAGIVLTSRGVPFFQSGEELLRSKPDGHGGFVENSYNAPDDVNNIEWDELVPGSDVEAMRDYYRGLIAFRKAHPVLRLVGRDEIENATEFRSDVRYDIIAYTLTGCGESLYIVYNPLESADVPLPEGKWSLRIDGDTAGDRELGIYESKYHIEGKSVCVFVKV</sequence>
<dbReference type="InterPro" id="IPR013780">
    <property type="entry name" value="Glyco_hydro_b"/>
</dbReference>
<name>A0A9D1PYF7_9FIRM</name>
<proteinExistence type="inferred from homology"/>
<comment type="similarity">
    <text evidence="1">Belongs to the glycosyl hydrolase 13 family.</text>
</comment>
<comment type="caution">
    <text evidence="3">The sequence shown here is derived from an EMBL/GenBank/DDBJ whole genome shotgun (WGS) entry which is preliminary data.</text>
</comment>
<reference evidence="3" key="1">
    <citation type="journal article" date="2021" name="PeerJ">
        <title>Extensive microbial diversity within the chicken gut microbiome revealed by metagenomics and culture.</title>
        <authorList>
            <person name="Gilroy R."/>
            <person name="Ravi A."/>
            <person name="Getino M."/>
            <person name="Pursley I."/>
            <person name="Horton D.L."/>
            <person name="Alikhan N.F."/>
            <person name="Baker D."/>
            <person name="Gharbi K."/>
            <person name="Hall N."/>
            <person name="Watson M."/>
            <person name="Adriaenssens E.M."/>
            <person name="Foster-Nyarko E."/>
            <person name="Jarju S."/>
            <person name="Secka A."/>
            <person name="Antonio M."/>
            <person name="Oren A."/>
            <person name="Chaudhuri R.R."/>
            <person name="La Ragione R."/>
            <person name="Hildebrand F."/>
            <person name="Pallen M.J."/>
        </authorList>
    </citation>
    <scope>NUCLEOTIDE SEQUENCE</scope>
    <source>
        <strain evidence="3">12435</strain>
    </source>
</reference>
<dbReference type="CDD" id="cd02860">
    <property type="entry name" value="E_set_Pullulanase"/>
    <property type="match status" value="1"/>
</dbReference>